<evidence type="ECO:0000313" key="1">
    <source>
        <dbReference type="EMBL" id="ACO77597.1"/>
    </source>
</evidence>
<organism evidence="1 2">
    <name type="scientific">Azotobacter vinelandii (strain DJ / ATCC BAA-1303)</name>
    <dbReference type="NCBI Taxonomy" id="322710"/>
    <lineage>
        <taxon>Bacteria</taxon>
        <taxon>Pseudomonadati</taxon>
        <taxon>Pseudomonadota</taxon>
        <taxon>Gammaproteobacteria</taxon>
        <taxon>Pseudomonadales</taxon>
        <taxon>Pseudomonadaceae</taxon>
        <taxon>Azotobacter</taxon>
    </lineage>
</organism>
<reference evidence="1 2" key="1">
    <citation type="journal article" date="2009" name="J. Bacteriol.">
        <title>Genome sequence of Azotobacter vinelandii, an obligate aerobe specialized to support diverse anaerobic metabolic processes.</title>
        <authorList>
            <person name="Setubal J.C."/>
            <person name="dos Santos P."/>
            <person name="Goldman B.S."/>
            <person name="Ertesvag H."/>
            <person name="Espin G."/>
            <person name="Rubio L.M."/>
            <person name="Valla S."/>
            <person name="Almeida N.F."/>
            <person name="Balasubramanian D."/>
            <person name="Cromes L."/>
            <person name="Curatti L."/>
            <person name="Du Z."/>
            <person name="Godsy E."/>
            <person name="Goodner B."/>
            <person name="Hellner-Burris K."/>
            <person name="Hernandez J.A."/>
            <person name="Houmiel K."/>
            <person name="Imperial J."/>
            <person name="Kennedy C."/>
            <person name="Larson T.J."/>
            <person name="Latreille P."/>
            <person name="Ligon L.S."/>
            <person name="Lu J."/>
            <person name="Maerk M."/>
            <person name="Miller N.M."/>
            <person name="Norton S."/>
            <person name="O'Carroll I.P."/>
            <person name="Paulsen I."/>
            <person name="Raulfs E.C."/>
            <person name="Roemer R."/>
            <person name="Rosser J."/>
            <person name="Segura D."/>
            <person name="Slater S."/>
            <person name="Stricklin S.L."/>
            <person name="Studholme D.J."/>
            <person name="Sun J."/>
            <person name="Viana C.J."/>
            <person name="Wallin E."/>
            <person name="Wang B."/>
            <person name="Wheeler C."/>
            <person name="Zhu H."/>
            <person name="Dean D.R."/>
            <person name="Dixon R."/>
            <person name="Wood D."/>
        </authorList>
    </citation>
    <scope>NUCLEOTIDE SEQUENCE [LARGE SCALE GENOMIC DNA]</scope>
    <source>
        <strain evidence="2">DJ / ATCC BAA-1303</strain>
    </source>
</reference>
<protein>
    <submittedName>
        <fullName evidence="1">Uncharacterized protein</fullName>
    </submittedName>
</protein>
<dbReference type="HOGENOM" id="CLU_3211858_0_0_6"/>
<keyword evidence="2" id="KW-1185">Reference proteome</keyword>
<accession>C1DQS4</accession>
<dbReference type="Proteomes" id="UP000002424">
    <property type="component" value="Chromosome"/>
</dbReference>
<evidence type="ECO:0000313" key="2">
    <source>
        <dbReference type="Proteomes" id="UP000002424"/>
    </source>
</evidence>
<dbReference type="EnsemblBacteria" id="ACO77597">
    <property type="protein sequence ID" value="ACO77597"/>
    <property type="gene ID" value="Avin_13800"/>
</dbReference>
<dbReference type="EMBL" id="CP001157">
    <property type="protein sequence ID" value="ACO77597.1"/>
    <property type="molecule type" value="Genomic_DNA"/>
</dbReference>
<gene>
    <name evidence="1" type="ordered locus">Avin_13800</name>
</gene>
<dbReference type="AlphaFoldDB" id="C1DQS4"/>
<sequence length="44" mass="5168">MKYQAEYSAKFFHIIFNNRTTLTPKTPSILNNFPAGFQSIRRFA</sequence>
<dbReference type="KEGG" id="avn:Avin_13800"/>
<name>C1DQS4_AZOVD</name>
<proteinExistence type="predicted"/>